<proteinExistence type="predicted"/>
<dbReference type="Gene3D" id="1.10.238.10">
    <property type="entry name" value="EF-hand"/>
    <property type="match status" value="1"/>
</dbReference>
<gene>
    <name evidence="4" type="ORF">S7711_09372</name>
</gene>
<dbReference type="GO" id="GO:0005793">
    <property type="term" value="C:endoplasmic reticulum-Golgi intermediate compartment"/>
    <property type="evidence" value="ECO:0007669"/>
    <property type="project" value="TreeGrafter"/>
</dbReference>
<dbReference type="GO" id="GO:0005509">
    <property type="term" value="F:calcium ion binding"/>
    <property type="evidence" value="ECO:0007669"/>
    <property type="project" value="InterPro"/>
</dbReference>
<dbReference type="PANTHER" id="PTHR19237:SF20">
    <property type="entry name" value="NUCLEOBINDIN 1"/>
    <property type="match status" value="1"/>
</dbReference>
<dbReference type="InterPro" id="IPR002048">
    <property type="entry name" value="EF_hand_dom"/>
</dbReference>
<dbReference type="InterPro" id="IPR040250">
    <property type="entry name" value="Nucleobindin"/>
</dbReference>
<organism evidence="4 5">
    <name type="scientific">Stachybotrys chartarum (strain CBS 109288 / IBT 7711)</name>
    <name type="common">Toxic black mold</name>
    <name type="synonym">Stilbospora chartarum</name>
    <dbReference type="NCBI Taxonomy" id="1280523"/>
    <lineage>
        <taxon>Eukaryota</taxon>
        <taxon>Fungi</taxon>
        <taxon>Dikarya</taxon>
        <taxon>Ascomycota</taxon>
        <taxon>Pezizomycotina</taxon>
        <taxon>Sordariomycetes</taxon>
        <taxon>Hypocreomycetidae</taxon>
        <taxon>Hypocreales</taxon>
        <taxon>Stachybotryaceae</taxon>
        <taxon>Stachybotrys</taxon>
    </lineage>
</organism>
<dbReference type="SUPFAM" id="SSF47473">
    <property type="entry name" value="EF-hand"/>
    <property type="match status" value="1"/>
</dbReference>
<keyword evidence="5" id="KW-1185">Reference proteome</keyword>
<dbReference type="InterPro" id="IPR011992">
    <property type="entry name" value="EF-hand-dom_pair"/>
</dbReference>
<dbReference type="EMBL" id="KL648548">
    <property type="protein sequence ID" value="KEY69095.1"/>
    <property type="molecule type" value="Genomic_DNA"/>
</dbReference>
<evidence type="ECO:0000256" key="2">
    <source>
        <dbReference type="SAM" id="SignalP"/>
    </source>
</evidence>
<keyword evidence="1 2" id="KW-0732">Signal</keyword>
<evidence type="ECO:0000313" key="5">
    <source>
        <dbReference type="Proteomes" id="UP000028045"/>
    </source>
</evidence>
<name>A0A084AUW6_STACB</name>
<feature type="domain" description="EF-hand" evidence="3">
    <location>
        <begin position="72"/>
        <end position="107"/>
    </location>
</feature>
<dbReference type="HOGENOM" id="CLU_096561_0_0_1"/>
<dbReference type="OrthoDB" id="289247at2759"/>
<dbReference type="Proteomes" id="UP000028045">
    <property type="component" value="Unassembled WGS sequence"/>
</dbReference>
<accession>A0A084AUW6</accession>
<protein>
    <recommendedName>
        <fullName evidence="3">EF-hand domain-containing protein</fullName>
    </recommendedName>
</protein>
<reference evidence="4 5" key="1">
    <citation type="journal article" date="2014" name="BMC Genomics">
        <title>Comparative genome sequencing reveals chemotype-specific gene clusters in the toxigenic black mold Stachybotrys.</title>
        <authorList>
            <person name="Semeiks J."/>
            <person name="Borek D."/>
            <person name="Otwinowski Z."/>
            <person name="Grishin N.V."/>
        </authorList>
    </citation>
    <scope>NUCLEOTIDE SEQUENCE [LARGE SCALE GENOMIC DNA]</scope>
    <source>
        <strain evidence="5">CBS 109288 / IBT 7711</strain>
    </source>
</reference>
<feature type="signal peptide" evidence="2">
    <location>
        <begin position="1"/>
        <end position="20"/>
    </location>
</feature>
<dbReference type="AlphaFoldDB" id="A0A084AUW6"/>
<evidence type="ECO:0000313" key="4">
    <source>
        <dbReference type="EMBL" id="KEY69095.1"/>
    </source>
</evidence>
<sequence>MHATVVLGSAVAALAGLAAAHGSHSPKPDVPEHANWMEKHMAGKYDGQWQADEIQRTYGLMDESNQHIKPAEKDRIAKELLELMDTDGDSAVSKDEWMNFIKRGGELPDKGTGPGHHGDDEYEYDIHHWEKYHDENTKVEDLTHPEDIEHFRKHEQMEDEQERLEALDKIPIVEKNIPQKFRRVA</sequence>
<dbReference type="PROSITE" id="PS50222">
    <property type="entry name" value="EF_HAND_2"/>
    <property type="match status" value="1"/>
</dbReference>
<dbReference type="PANTHER" id="PTHR19237">
    <property type="entry name" value="NUCLEOBINDIN"/>
    <property type="match status" value="1"/>
</dbReference>
<evidence type="ECO:0000259" key="3">
    <source>
        <dbReference type="PROSITE" id="PS50222"/>
    </source>
</evidence>
<evidence type="ECO:0000256" key="1">
    <source>
        <dbReference type="ARBA" id="ARBA00022729"/>
    </source>
</evidence>
<feature type="chain" id="PRO_5001771190" description="EF-hand domain-containing protein" evidence="2">
    <location>
        <begin position="21"/>
        <end position="185"/>
    </location>
</feature>